<feature type="compositionally biased region" description="Basic residues" evidence="1">
    <location>
        <begin position="192"/>
        <end position="208"/>
    </location>
</feature>
<dbReference type="Proteomes" id="UP000250235">
    <property type="component" value="Unassembled WGS sequence"/>
</dbReference>
<dbReference type="AlphaFoldDB" id="A0A2Z7CNL6"/>
<evidence type="ECO:0000256" key="1">
    <source>
        <dbReference type="SAM" id="MobiDB-lite"/>
    </source>
</evidence>
<accession>A0A2Z7CNL6</accession>
<keyword evidence="3" id="KW-1185">Reference proteome</keyword>
<proteinExistence type="predicted"/>
<gene>
    <name evidence="2" type="ORF">F511_33179</name>
</gene>
<feature type="region of interest" description="Disordered" evidence="1">
    <location>
        <begin position="1"/>
        <end position="60"/>
    </location>
</feature>
<feature type="region of interest" description="Disordered" evidence="1">
    <location>
        <begin position="170"/>
        <end position="208"/>
    </location>
</feature>
<name>A0A2Z7CNL6_9LAMI</name>
<evidence type="ECO:0000313" key="2">
    <source>
        <dbReference type="EMBL" id="KZV48378.1"/>
    </source>
</evidence>
<evidence type="ECO:0000313" key="3">
    <source>
        <dbReference type="Proteomes" id="UP000250235"/>
    </source>
</evidence>
<protein>
    <submittedName>
        <fullName evidence="2">Sucrose transporter-like</fullName>
    </submittedName>
</protein>
<feature type="compositionally biased region" description="Polar residues" evidence="1">
    <location>
        <begin position="16"/>
        <end position="41"/>
    </location>
</feature>
<sequence>MPPRRRGRDRGMFQESGGQNEDQSSAPSRTRPQHAQVNAFTREQAEETPSRVIGGGTVASSRGNNLRWGVPVVWYTSHRVPVTEYQSQCTSHRVPVEEYQSQGMYQSQGESRAFKIATLLATRAWLRPVSRGNRNFTVDCGRLRQSGPRPETGFIRQLALEGLTRLARTDSPRQVGRNNFRAKRGGGAGGARGRRRRRLMERRGGRRP</sequence>
<organism evidence="2 3">
    <name type="scientific">Dorcoceras hygrometricum</name>
    <dbReference type="NCBI Taxonomy" id="472368"/>
    <lineage>
        <taxon>Eukaryota</taxon>
        <taxon>Viridiplantae</taxon>
        <taxon>Streptophyta</taxon>
        <taxon>Embryophyta</taxon>
        <taxon>Tracheophyta</taxon>
        <taxon>Spermatophyta</taxon>
        <taxon>Magnoliopsida</taxon>
        <taxon>eudicotyledons</taxon>
        <taxon>Gunneridae</taxon>
        <taxon>Pentapetalae</taxon>
        <taxon>asterids</taxon>
        <taxon>lamiids</taxon>
        <taxon>Lamiales</taxon>
        <taxon>Gesneriaceae</taxon>
        <taxon>Didymocarpoideae</taxon>
        <taxon>Trichosporeae</taxon>
        <taxon>Loxocarpinae</taxon>
        <taxon>Dorcoceras</taxon>
    </lineage>
</organism>
<reference evidence="2 3" key="1">
    <citation type="journal article" date="2015" name="Proc. Natl. Acad. Sci. U.S.A.">
        <title>The resurrection genome of Boea hygrometrica: A blueprint for survival of dehydration.</title>
        <authorList>
            <person name="Xiao L."/>
            <person name="Yang G."/>
            <person name="Zhang L."/>
            <person name="Yang X."/>
            <person name="Zhao S."/>
            <person name="Ji Z."/>
            <person name="Zhou Q."/>
            <person name="Hu M."/>
            <person name="Wang Y."/>
            <person name="Chen M."/>
            <person name="Xu Y."/>
            <person name="Jin H."/>
            <person name="Xiao X."/>
            <person name="Hu G."/>
            <person name="Bao F."/>
            <person name="Hu Y."/>
            <person name="Wan P."/>
            <person name="Li L."/>
            <person name="Deng X."/>
            <person name="Kuang T."/>
            <person name="Xiang C."/>
            <person name="Zhu J.K."/>
            <person name="Oliver M.J."/>
            <person name="He Y."/>
        </authorList>
    </citation>
    <scope>NUCLEOTIDE SEQUENCE [LARGE SCALE GENOMIC DNA]</scope>
    <source>
        <strain evidence="3">cv. XS01</strain>
    </source>
</reference>
<dbReference type="EMBL" id="KQ993882">
    <property type="protein sequence ID" value="KZV48378.1"/>
    <property type="molecule type" value="Genomic_DNA"/>
</dbReference>